<protein>
    <submittedName>
        <fullName evidence="3">Ankyrin-repeat and fibronectin type III domain-containing 1</fullName>
    </submittedName>
</protein>
<feature type="region of interest" description="Disordered" evidence="2">
    <location>
        <begin position="258"/>
        <end position="284"/>
    </location>
</feature>
<feature type="region of interest" description="Disordered" evidence="2">
    <location>
        <begin position="630"/>
        <end position="653"/>
    </location>
</feature>
<dbReference type="EMBL" id="JAAAUY010000422">
    <property type="protein sequence ID" value="KAF9330097.1"/>
    <property type="molecule type" value="Genomic_DNA"/>
</dbReference>
<evidence type="ECO:0000313" key="3">
    <source>
        <dbReference type="EMBL" id="KAF9330097.1"/>
    </source>
</evidence>
<keyword evidence="4" id="KW-1185">Reference proteome</keyword>
<feature type="compositionally biased region" description="Polar residues" evidence="2">
    <location>
        <begin position="734"/>
        <end position="757"/>
    </location>
</feature>
<dbReference type="AlphaFoldDB" id="A0A9P5SI02"/>
<feature type="coiled-coil region" evidence="1">
    <location>
        <begin position="380"/>
        <end position="407"/>
    </location>
</feature>
<reference evidence="3" key="1">
    <citation type="journal article" date="2020" name="Fungal Divers.">
        <title>Resolving the Mortierellaceae phylogeny through synthesis of multi-gene phylogenetics and phylogenomics.</title>
        <authorList>
            <person name="Vandepol N."/>
            <person name="Liber J."/>
            <person name="Desiro A."/>
            <person name="Na H."/>
            <person name="Kennedy M."/>
            <person name="Barry K."/>
            <person name="Grigoriev I.V."/>
            <person name="Miller A.N."/>
            <person name="O'Donnell K."/>
            <person name="Stajich J.E."/>
            <person name="Bonito G."/>
        </authorList>
    </citation>
    <scope>NUCLEOTIDE SEQUENCE</scope>
    <source>
        <strain evidence="3">NVP1</strain>
    </source>
</reference>
<name>A0A9P5SI02_9FUNG</name>
<evidence type="ECO:0000313" key="4">
    <source>
        <dbReference type="Proteomes" id="UP000696485"/>
    </source>
</evidence>
<proteinExistence type="predicted"/>
<feature type="compositionally biased region" description="Basic and acidic residues" evidence="2">
    <location>
        <begin position="264"/>
        <end position="277"/>
    </location>
</feature>
<dbReference type="Proteomes" id="UP000696485">
    <property type="component" value="Unassembled WGS sequence"/>
</dbReference>
<feature type="region of interest" description="Disordered" evidence="2">
    <location>
        <begin position="410"/>
        <end position="430"/>
    </location>
</feature>
<feature type="region of interest" description="Disordered" evidence="2">
    <location>
        <begin position="451"/>
        <end position="489"/>
    </location>
</feature>
<feature type="compositionally biased region" description="Polar residues" evidence="2">
    <location>
        <begin position="461"/>
        <end position="477"/>
    </location>
</feature>
<gene>
    <name evidence="3" type="primary">ANKFN1</name>
    <name evidence="3" type="ORF">BG006_006924</name>
</gene>
<feature type="region of interest" description="Disordered" evidence="2">
    <location>
        <begin position="565"/>
        <end position="610"/>
    </location>
</feature>
<keyword evidence="1" id="KW-0175">Coiled coil</keyword>
<evidence type="ECO:0000256" key="2">
    <source>
        <dbReference type="SAM" id="MobiDB-lite"/>
    </source>
</evidence>
<comment type="caution">
    <text evidence="3">The sequence shown here is derived from an EMBL/GenBank/DDBJ whole genome shotgun (WGS) entry which is preliminary data.</text>
</comment>
<organism evidence="3 4">
    <name type="scientific">Podila minutissima</name>
    <dbReference type="NCBI Taxonomy" id="64525"/>
    <lineage>
        <taxon>Eukaryota</taxon>
        <taxon>Fungi</taxon>
        <taxon>Fungi incertae sedis</taxon>
        <taxon>Mucoromycota</taxon>
        <taxon>Mortierellomycotina</taxon>
        <taxon>Mortierellomycetes</taxon>
        <taxon>Mortierellales</taxon>
        <taxon>Mortierellaceae</taxon>
        <taxon>Podila</taxon>
    </lineage>
</organism>
<feature type="region of interest" description="Disordered" evidence="2">
    <location>
        <begin position="672"/>
        <end position="757"/>
    </location>
</feature>
<feature type="compositionally biased region" description="Low complexity" evidence="2">
    <location>
        <begin position="595"/>
        <end position="610"/>
    </location>
</feature>
<sequence length="836" mass="92747">MISTVELANNYYAFDTESPDFAWMFKTTLDWAAEIPPSSVTRTETVDLRQEYVAAVSLLQKRLGIPPIHLLYDKVLDLPQVGAKNVIAIQYIKDSDKDQLSPEVLHMGNFRWKSIDGVSSSIYTKKEDIWNCLTSYYDSVRVSRPSPGLYVGLYYTESTMSGMQILVPSQRRSLVPVVKLRNESSLSSAEWDWIRSTASMDTTTLAKKCAVSKDDPLHHLKVEFAHATAKLAKMTKLKWDPSDIYTLDTMKIFLRTSPDSARSAQERQSQDINRDGGHGAQEALSDSLSPSIISSLGLEAPSNQERLAALDLDPVWRGQDLGQESKNGNQDEDTIRVIMFIKPARHASQPQERFNTKQFELSSFPLFDAIHHSVFNTATYHRLRKTMHELSNEIEDLECELEMNMERDRVGKGSKDMPVSEQMSKGNKYPGGIVEDDISSLLINELGIKGEGDMDARSRSPRTLSRSHSINRNSFVSDNALHGPRSSRQSSMYSLLESFEKSGPSVGPVMSIATSYATATLYPSATSYTSCSENIPQAQGNSSLSHSISRQSLLEAANDRELPVLPSGAEVKPENESSASSAEPARAELMRHRSSNGSLSSHSRSVSSASSLKALPLRSSYYGQSYTAAINGHQHPPQQNLHQQQVQQQHQRTESLSLANVAFPRHQRSYSHIQAEIGPQPTNGSLKSRTRTTSQSSSVLQQQQPLTPGSMSGPVSGSVPGTAPMTPRRRLVSANKSGVSSPQAQYLQPPHHNSPNLQSSFQLHLANGITSNVAPKLERLEQQQQQIQQQWRMVSWTRQLSEWDHARMLKSQEQLLGFASTASSQPLPELPTTISL</sequence>
<evidence type="ECO:0000256" key="1">
    <source>
        <dbReference type="SAM" id="Coils"/>
    </source>
</evidence>
<feature type="compositionally biased region" description="Low complexity" evidence="2">
    <location>
        <begin position="633"/>
        <end position="650"/>
    </location>
</feature>
<accession>A0A9P5SI02</accession>
<feature type="compositionally biased region" description="Low complexity" evidence="2">
    <location>
        <begin position="691"/>
        <end position="721"/>
    </location>
</feature>